<dbReference type="STRING" id="1088818.A0A2H9ZYN8"/>
<name>A0A2H9ZYN8_9ASPA</name>
<evidence type="ECO:0008006" key="4">
    <source>
        <dbReference type="Google" id="ProtNLM"/>
    </source>
</evidence>
<evidence type="ECO:0000313" key="3">
    <source>
        <dbReference type="Proteomes" id="UP000236161"/>
    </source>
</evidence>
<keyword evidence="3" id="KW-1185">Reference proteome</keyword>
<accession>A0A2H9ZYN8</accession>
<organism evidence="2 3">
    <name type="scientific">Apostasia shenzhenica</name>
    <dbReference type="NCBI Taxonomy" id="1088818"/>
    <lineage>
        <taxon>Eukaryota</taxon>
        <taxon>Viridiplantae</taxon>
        <taxon>Streptophyta</taxon>
        <taxon>Embryophyta</taxon>
        <taxon>Tracheophyta</taxon>
        <taxon>Spermatophyta</taxon>
        <taxon>Magnoliopsida</taxon>
        <taxon>Liliopsida</taxon>
        <taxon>Asparagales</taxon>
        <taxon>Orchidaceae</taxon>
        <taxon>Apostasioideae</taxon>
        <taxon>Apostasia</taxon>
    </lineage>
</organism>
<dbReference type="Proteomes" id="UP000236161">
    <property type="component" value="Unassembled WGS sequence"/>
</dbReference>
<proteinExistence type="predicted"/>
<dbReference type="AlphaFoldDB" id="A0A2H9ZYN8"/>
<evidence type="ECO:0000256" key="1">
    <source>
        <dbReference type="SAM" id="MobiDB-lite"/>
    </source>
</evidence>
<feature type="compositionally biased region" description="Basic residues" evidence="1">
    <location>
        <begin position="157"/>
        <end position="168"/>
    </location>
</feature>
<evidence type="ECO:0000313" key="2">
    <source>
        <dbReference type="EMBL" id="PKA48367.1"/>
    </source>
</evidence>
<dbReference type="Pfam" id="PF14223">
    <property type="entry name" value="Retrotran_gag_2"/>
    <property type="match status" value="1"/>
</dbReference>
<sequence length="168" mass="19383">MLIHDYTLFDTNSKESIKDMFTRFTNIINGLLLLEKIFTNEELVRKILMCLLREYDAKVTAIIEAIDLSSFELDMLLSCITTYELEMKRKKKKEENDDSFKKKDIALGAASPTTFDDDITSSGDDKGKIDDKIALESRRFNALMKKKEASHNELKISHSKQTTRKIAY</sequence>
<gene>
    <name evidence="2" type="ORF">AXF42_Ash020459</name>
</gene>
<dbReference type="EMBL" id="KZ452538">
    <property type="protein sequence ID" value="PKA48367.1"/>
    <property type="molecule type" value="Genomic_DNA"/>
</dbReference>
<dbReference type="OrthoDB" id="785014at2759"/>
<feature type="region of interest" description="Disordered" evidence="1">
    <location>
        <begin position="149"/>
        <end position="168"/>
    </location>
</feature>
<protein>
    <recommendedName>
        <fullName evidence="4">Retrovirus-related Pol polyprotein from transposon TNT 1-94</fullName>
    </recommendedName>
</protein>
<reference evidence="2 3" key="1">
    <citation type="journal article" date="2017" name="Nature">
        <title>The Apostasia genome and the evolution of orchids.</title>
        <authorList>
            <person name="Zhang G.Q."/>
            <person name="Liu K.W."/>
            <person name="Li Z."/>
            <person name="Lohaus R."/>
            <person name="Hsiao Y.Y."/>
            <person name="Niu S.C."/>
            <person name="Wang J.Y."/>
            <person name="Lin Y.C."/>
            <person name="Xu Q."/>
            <person name="Chen L.J."/>
            <person name="Yoshida K."/>
            <person name="Fujiwara S."/>
            <person name="Wang Z.W."/>
            <person name="Zhang Y.Q."/>
            <person name="Mitsuda N."/>
            <person name="Wang M."/>
            <person name="Liu G.H."/>
            <person name="Pecoraro L."/>
            <person name="Huang H.X."/>
            <person name="Xiao X.J."/>
            <person name="Lin M."/>
            <person name="Wu X.Y."/>
            <person name="Wu W.L."/>
            <person name="Chen Y.Y."/>
            <person name="Chang S.B."/>
            <person name="Sakamoto S."/>
            <person name="Ohme-Takagi M."/>
            <person name="Yagi M."/>
            <person name="Zeng S.J."/>
            <person name="Shen C.Y."/>
            <person name="Yeh C.M."/>
            <person name="Luo Y.B."/>
            <person name="Tsai W.C."/>
            <person name="Van de Peer Y."/>
            <person name="Liu Z.J."/>
        </authorList>
    </citation>
    <scope>NUCLEOTIDE SEQUENCE [LARGE SCALE GENOMIC DNA]</scope>
    <source>
        <strain evidence="3">cv. Shenzhen</strain>
        <tissue evidence="2">Stem</tissue>
    </source>
</reference>